<keyword evidence="8" id="KW-1185">Reference proteome</keyword>
<dbReference type="HOGENOM" id="CLU_121415_3_2_6"/>
<dbReference type="InterPro" id="IPR005598">
    <property type="entry name" value="ATP_synth_I"/>
</dbReference>
<evidence type="ECO:0000256" key="6">
    <source>
        <dbReference type="SAM" id="Phobius"/>
    </source>
</evidence>
<dbReference type="EMBL" id="CP007142">
    <property type="protein sequence ID" value="AJQ92793.1"/>
    <property type="molecule type" value="Genomic_DNA"/>
</dbReference>
<dbReference type="GO" id="GO:0005886">
    <property type="term" value="C:plasma membrane"/>
    <property type="evidence" value="ECO:0007669"/>
    <property type="project" value="UniProtKB-SubCell"/>
</dbReference>
<organism evidence="7 8">
    <name type="scientific">Gynuella sunshinyii YC6258</name>
    <dbReference type="NCBI Taxonomy" id="1445510"/>
    <lineage>
        <taxon>Bacteria</taxon>
        <taxon>Pseudomonadati</taxon>
        <taxon>Pseudomonadota</taxon>
        <taxon>Gammaproteobacteria</taxon>
        <taxon>Oceanospirillales</taxon>
        <taxon>Saccharospirillaceae</taxon>
        <taxon>Gynuella</taxon>
    </lineage>
</organism>
<proteinExistence type="predicted"/>
<feature type="transmembrane region" description="Helical" evidence="6">
    <location>
        <begin position="89"/>
        <end position="107"/>
    </location>
</feature>
<dbReference type="Pfam" id="PF03899">
    <property type="entry name" value="ATP-synt_I"/>
    <property type="match status" value="1"/>
</dbReference>
<name>A0A0C5VHJ4_9GAMM</name>
<keyword evidence="5 6" id="KW-0472">Membrane</keyword>
<dbReference type="OrthoDB" id="5702716at2"/>
<evidence type="ECO:0000256" key="1">
    <source>
        <dbReference type="ARBA" id="ARBA00004651"/>
    </source>
</evidence>
<evidence type="ECO:0000256" key="3">
    <source>
        <dbReference type="ARBA" id="ARBA00022692"/>
    </source>
</evidence>
<evidence type="ECO:0000256" key="4">
    <source>
        <dbReference type="ARBA" id="ARBA00022989"/>
    </source>
</evidence>
<gene>
    <name evidence="7" type="ORF">YC6258_00743</name>
</gene>
<keyword evidence="4 6" id="KW-1133">Transmembrane helix</keyword>
<evidence type="ECO:0000256" key="2">
    <source>
        <dbReference type="ARBA" id="ARBA00022475"/>
    </source>
</evidence>
<dbReference type="KEGG" id="gsn:YC6258_00743"/>
<evidence type="ECO:0000313" key="8">
    <source>
        <dbReference type="Proteomes" id="UP000032266"/>
    </source>
</evidence>
<evidence type="ECO:0000313" key="7">
    <source>
        <dbReference type="EMBL" id="AJQ92793.1"/>
    </source>
</evidence>
<keyword evidence="2" id="KW-1003">Cell membrane</keyword>
<comment type="subcellular location">
    <subcellularLocation>
        <location evidence="1">Cell membrane</location>
        <topology evidence="1">Multi-pass membrane protein</topology>
    </subcellularLocation>
</comment>
<feature type="transmembrane region" description="Helical" evidence="6">
    <location>
        <begin position="23"/>
        <end position="42"/>
    </location>
</feature>
<evidence type="ECO:0000256" key="5">
    <source>
        <dbReference type="ARBA" id="ARBA00023136"/>
    </source>
</evidence>
<sequence length="141" mass="16121">MSHFKPWDDRSEQLTSSIPRPPLLRVSLFQCCFLILCFAAVGVFNKSIALAFVLGAAAHIIPQTYFALRAFRYIGARNIRKAVKITNQSVLGKLVLTACLFALIFRFSTDINLWALFLGYMVFQLSSLMWYPILINRPQMR</sequence>
<feature type="transmembrane region" description="Helical" evidence="6">
    <location>
        <begin position="113"/>
        <end position="135"/>
    </location>
</feature>
<dbReference type="AlphaFoldDB" id="A0A0C5VHJ4"/>
<keyword evidence="3 6" id="KW-0812">Transmembrane</keyword>
<dbReference type="Proteomes" id="UP000032266">
    <property type="component" value="Chromosome"/>
</dbReference>
<accession>A0A0C5VHJ4</accession>
<feature type="transmembrane region" description="Helical" evidence="6">
    <location>
        <begin position="48"/>
        <end position="68"/>
    </location>
</feature>
<protein>
    <submittedName>
        <fullName evidence="7">F0F1-type ATP synthase, subunit I</fullName>
    </submittedName>
</protein>
<dbReference type="STRING" id="1445510.YC6258_00743"/>
<reference evidence="7 8" key="1">
    <citation type="submission" date="2014-01" db="EMBL/GenBank/DDBJ databases">
        <title>Full genme sequencing of cellulolytic bacterium Gynuella sunshinyii YC6258T gen. nov., sp. nov.</title>
        <authorList>
            <person name="Khan H."/>
            <person name="Chung E.J."/>
            <person name="Chung Y.R."/>
        </authorList>
    </citation>
    <scope>NUCLEOTIDE SEQUENCE [LARGE SCALE GENOMIC DNA]</scope>
    <source>
        <strain evidence="7 8">YC6258</strain>
    </source>
</reference>